<dbReference type="Pfam" id="PF02194">
    <property type="entry name" value="PXA"/>
    <property type="match status" value="1"/>
</dbReference>
<dbReference type="FunFam" id="1.10.167.10:FF:000035">
    <property type="entry name" value="GD16870"/>
    <property type="match status" value="1"/>
</dbReference>
<dbReference type="KEGG" id="dan:6503876"/>
<dbReference type="Gene3D" id="1.10.167.10">
    <property type="entry name" value="Regulator of G-protein Signalling 4, domain 2"/>
    <property type="match status" value="1"/>
</dbReference>
<evidence type="ECO:0000256" key="1">
    <source>
        <dbReference type="ARBA" id="ARBA00010883"/>
    </source>
</evidence>
<feature type="compositionally biased region" description="Basic and acidic residues" evidence="3">
    <location>
        <begin position="1"/>
        <end position="21"/>
    </location>
</feature>
<dbReference type="Proteomes" id="UP000007801">
    <property type="component" value="Unassembled WGS sequence"/>
</dbReference>
<dbReference type="HOGENOM" id="CLU_005899_0_0_1"/>
<dbReference type="PhylomeDB" id="B3MR03"/>
<dbReference type="SMART" id="SM00315">
    <property type="entry name" value="RGS"/>
    <property type="match status" value="1"/>
</dbReference>
<dbReference type="CDD" id="cd06878">
    <property type="entry name" value="PX_SNX25"/>
    <property type="match status" value="1"/>
</dbReference>
<evidence type="ECO:0000256" key="3">
    <source>
        <dbReference type="SAM" id="MobiDB-lite"/>
    </source>
</evidence>
<reference evidence="7 8" key="1">
    <citation type="journal article" date="2007" name="Nature">
        <title>Evolution of genes and genomes on the Drosophila phylogeny.</title>
        <authorList>
            <consortium name="Drosophila 12 Genomes Consortium"/>
            <person name="Clark A.G."/>
            <person name="Eisen M.B."/>
            <person name="Smith D.R."/>
            <person name="Bergman C.M."/>
            <person name="Oliver B."/>
            <person name="Markow T.A."/>
            <person name="Kaufman T.C."/>
            <person name="Kellis M."/>
            <person name="Gelbart W."/>
            <person name="Iyer V.N."/>
            <person name="Pollard D.A."/>
            <person name="Sackton T.B."/>
            <person name="Larracuente A.M."/>
            <person name="Singh N.D."/>
            <person name="Abad J.P."/>
            <person name="Abt D.N."/>
            <person name="Adryan B."/>
            <person name="Aguade M."/>
            <person name="Akashi H."/>
            <person name="Anderson W.W."/>
            <person name="Aquadro C.F."/>
            <person name="Ardell D.H."/>
            <person name="Arguello R."/>
            <person name="Artieri C.G."/>
            <person name="Barbash D.A."/>
            <person name="Barker D."/>
            <person name="Barsanti P."/>
            <person name="Batterham P."/>
            <person name="Batzoglou S."/>
            <person name="Begun D."/>
            <person name="Bhutkar A."/>
            <person name="Blanco E."/>
            <person name="Bosak S.A."/>
            <person name="Bradley R.K."/>
            <person name="Brand A.D."/>
            <person name="Brent M.R."/>
            <person name="Brooks A.N."/>
            <person name="Brown R.H."/>
            <person name="Butlin R.K."/>
            <person name="Caggese C."/>
            <person name="Calvi B.R."/>
            <person name="Bernardo de Carvalho A."/>
            <person name="Caspi A."/>
            <person name="Castrezana S."/>
            <person name="Celniker S.E."/>
            <person name="Chang J.L."/>
            <person name="Chapple C."/>
            <person name="Chatterji S."/>
            <person name="Chinwalla A."/>
            <person name="Civetta A."/>
            <person name="Clifton S.W."/>
            <person name="Comeron J.M."/>
            <person name="Costello J.C."/>
            <person name="Coyne J.A."/>
            <person name="Daub J."/>
            <person name="David R.G."/>
            <person name="Delcher A.L."/>
            <person name="Delehaunty K."/>
            <person name="Do C.B."/>
            <person name="Ebling H."/>
            <person name="Edwards K."/>
            <person name="Eickbush T."/>
            <person name="Evans J.D."/>
            <person name="Filipski A."/>
            <person name="Findeiss S."/>
            <person name="Freyhult E."/>
            <person name="Fulton L."/>
            <person name="Fulton R."/>
            <person name="Garcia A.C."/>
            <person name="Gardiner A."/>
            <person name="Garfield D.A."/>
            <person name="Garvin B.E."/>
            <person name="Gibson G."/>
            <person name="Gilbert D."/>
            <person name="Gnerre S."/>
            <person name="Godfrey J."/>
            <person name="Good R."/>
            <person name="Gotea V."/>
            <person name="Gravely B."/>
            <person name="Greenberg A.J."/>
            <person name="Griffiths-Jones S."/>
            <person name="Gross S."/>
            <person name="Guigo R."/>
            <person name="Gustafson E.A."/>
            <person name="Haerty W."/>
            <person name="Hahn M.W."/>
            <person name="Halligan D.L."/>
            <person name="Halpern A.L."/>
            <person name="Halter G.M."/>
            <person name="Han M.V."/>
            <person name="Heger A."/>
            <person name="Hillier L."/>
            <person name="Hinrichs A.S."/>
            <person name="Holmes I."/>
            <person name="Hoskins R.A."/>
            <person name="Hubisz M.J."/>
            <person name="Hultmark D."/>
            <person name="Huntley M.A."/>
            <person name="Jaffe D.B."/>
            <person name="Jagadeeshan S."/>
            <person name="Jeck W.R."/>
            <person name="Johnson J."/>
            <person name="Jones C.D."/>
            <person name="Jordan W.C."/>
            <person name="Karpen G.H."/>
            <person name="Kataoka E."/>
            <person name="Keightley P.D."/>
            <person name="Kheradpour P."/>
            <person name="Kirkness E.F."/>
            <person name="Koerich L.B."/>
            <person name="Kristiansen K."/>
            <person name="Kudrna D."/>
            <person name="Kulathinal R.J."/>
            <person name="Kumar S."/>
            <person name="Kwok R."/>
            <person name="Lander E."/>
            <person name="Langley C.H."/>
            <person name="Lapoint R."/>
            <person name="Lazzaro B.P."/>
            <person name="Lee S.J."/>
            <person name="Levesque L."/>
            <person name="Li R."/>
            <person name="Lin C.F."/>
            <person name="Lin M.F."/>
            <person name="Lindblad-Toh K."/>
            <person name="Llopart A."/>
            <person name="Long M."/>
            <person name="Low L."/>
            <person name="Lozovsky E."/>
            <person name="Lu J."/>
            <person name="Luo M."/>
            <person name="Machado C.A."/>
            <person name="Makalowski W."/>
            <person name="Marzo M."/>
            <person name="Matsuda M."/>
            <person name="Matzkin L."/>
            <person name="McAllister B."/>
            <person name="McBride C.S."/>
            <person name="McKernan B."/>
            <person name="McKernan K."/>
            <person name="Mendez-Lago M."/>
            <person name="Minx P."/>
            <person name="Mollenhauer M.U."/>
            <person name="Montooth K."/>
            <person name="Mount S.M."/>
            <person name="Mu X."/>
            <person name="Myers E."/>
            <person name="Negre B."/>
            <person name="Newfeld S."/>
            <person name="Nielsen R."/>
            <person name="Noor M.A."/>
            <person name="O'Grady P."/>
            <person name="Pachter L."/>
            <person name="Papaceit M."/>
            <person name="Parisi M.J."/>
            <person name="Parisi M."/>
            <person name="Parts L."/>
            <person name="Pedersen J.S."/>
            <person name="Pesole G."/>
            <person name="Phillippy A.M."/>
            <person name="Ponting C.P."/>
            <person name="Pop M."/>
            <person name="Porcelli D."/>
            <person name="Powell J.R."/>
            <person name="Prohaska S."/>
            <person name="Pruitt K."/>
            <person name="Puig M."/>
            <person name="Quesneville H."/>
            <person name="Ram K.R."/>
            <person name="Rand D."/>
            <person name="Rasmussen M.D."/>
            <person name="Reed L.K."/>
            <person name="Reenan R."/>
            <person name="Reily A."/>
            <person name="Remington K.A."/>
            <person name="Rieger T.T."/>
            <person name="Ritchie M.G."/>
            <person name="Robin C."/>
            <person name="Rogers Y.H."/>
            <person name="Rohde C."/>
            <person name="Rozas J."/>
            <person name="Rubenfield M.J."/>
            <person name="Ruiz A."/>
            <person name="Russo S."/>
            <person name="Salzberg S.L."/>
            <person name="Sanchez-Gracia A."/>
            <person name="Saranga D.J."/>
            <person name="Sato H."/>
            <person name="Schaeffer S.W."/>
            <person name="Schatz M.C."/>
            <person name="Schlenke T."/>
            <person name="Schwartz R."/>
            <person name="Segarra C."/>
            <person name="Singh R.S."/>
            <person name="Sirot L."/>
            <person name="Sirota M."/>
            <person name="Sisneros N.B."/>
            <person name="Smith C.D."/>
            <person name="Smith T.F."/>
            <person name="Spieth J."/>
            <person name="Stage D.E."/>
            <person name="Stark A."/>
            <person name="Stephan W."/>
            <person name="Strausberg R.L."/>
            <person name="Strempel S."/>
            <person name="Sturgill D."/>
            <person name="Sutton G."/>
            <person name="Sutton G.G."/>
            <person name="Tao W."/>
            <person name="Teichmann S."/>
            <person name="Tobari Y.N."/>
            <person name="Tomimura Y."/>
            <person name="Tsolas J.M."/>
            <person name="Valente V.L."/>
            <person name="Venter E."/>
            <person name="Venter J.C."/>
            <person name="Vicario S."/>
            <person name="Vieira F.G."/>
            <person name="Vilella A.J."/>
            <person name="Villasante A."/>
            <person name="Walenz B."/>
            <person name="Wang J."/>
            <person name="Wasserman M."/>
            <person name="Watts T."/>
            <person name="Wilson D."/>
            <person name="Wilson R.K."/>
            <person name="Wing R.A."/>
            <person name="Wolfner M.F."/>
            <person name="Wong A."/>
            <person name="Wong G.K."/>
            <person name="Wu C.I."/>
            <person name="Wu G."/>
            <person name="Yamamoto D."/>
            <person name="Yang H.P."/>
            <person name="Yang S.P."/>
            <person name="Yorke J.A."/>
            <person name="Yoshida K."/>
            <person name="Zdobnov E."/>
            <person name="Zhang P."/>
            <person name="Zhang Y."/>
            <person name="Zimin A.V."/>
            <person name="Baldwin J."/>
            <person name="Abdouelleil A."/>
            <person name="Abdulkadir J."/>
            <person name="Abebe A."/>
            <person name="Abera B."/>
            <person name="Abreu J."/>
            <person name="Acer S.C."/>
            <person name="Aftuck L."/>
            <person name="Alexander A."/>
            <person name="An P."/>
            <person name="Anderson E."/>
            <person name="Anderson S."/>
            <person name="Arachi H."/>
            <person name="Azer M."/>
            <person name="Bachantsang P."/>
            <person name="Barry A."/>
            <person name="Bayul T."/>
            <person name="Berlin A."/>
            <person name="Bessette D."/>
            <person name="Bloom T."/>
            <person name="Blye J."/>
            <person name="Boguslavskiy L."/>
            <person name="Bonnet C."/>
            <person name="Boukhgalter B."/>
            <person name="Bourzgui I."/>
            <person name="Brown A."/>
            <person name="Cahill P."/>
            <person name="Channer S."/>
            <person name="Cheshatsang Y."/>
            <person name="Chuda L."/>
            <person name="Citroen M."/>
            <person name="Collymore A."/>
            <person name="Cooke P."/>
            <person name="Costello M."/>
            <person name="D'Aco K."/>
            <person name="Daza R."/>
            <person name="De Haan G."/>
            <person name="DeGray S."/>
            <person name="DeMaso C."/>
            <person name="Dhargay N."/>
            <person name="Dooley K."/>
            <person name="Dooley E."/>
            <person name="Doricent M."/>
            <person name="Dorje P."/>
            <person name="Dorjee K."/>
            <person name="Dupes A."/>
            <person name="Elong R."/>
            <person name="Falk J."/>
            <person name="Farina A."/>
            <person name="Faro S."/>
            <person name="Ferguson D."/>
            <person name="Fisher S."/>
            <person name="Foley C.D."/>
            <person name="Franke A."/>
            <person name="Friedrich D."/>
            <person name="Gadbois L."/>
            <person name="Gearin G."/>
            <person name="Gearin C.R."/>
            <person name="Giannoukos G."/>
            <person name="Goode T."/>
            <person name="Graham J."/>
            <person name="Grandbois E."/>
            <person name="Grewal S."/>
            <person name="Gyaltsen K."/>
            <person name="Hafez N."/>
            <person name="Hagos B."/>
            <person name="Hall J."/>
            <person name="Henson C."/>
            <person name="Hollinger A."/>
            <person name="Honan T."/>
            <person name="Huard M.D."/>
            <person name="Hughes L."/>
            <person name="Hurhula B."/>
            <person name="Husby M.E."/>
            <person name="Kamat A."/>
            <person name="Kanga B."/>
            <person name="Kashin S."/>
            <person name="Khazanovich D."/>
            <person name="Kisner P."/>
            <person name="Lance K."/>
            <person name="Lara M."/>
            <person name="Lee W."/>
            <person name="Lennon N."/>
            <person name="Letendre F."/>
            <person name="LeVine R."/>
            <person name="Lipovsky A."/>
            <person name="Liu X."/>
            <person name="Liu J."/>
            <person name="Liu S."/>
            <person name="Lokyitsang T."/>
            <person name="Lokyitsang Y."/>
            <person name="Lubonja R."/>
            <person name="Lui A."/>
            <person name="MacDonald P."/>
            <person name="Magnisalis V."/>
            <person name="Maru K."/>
            <person name="Matthews C."/>
            <person name="McCusker W."/>
            <person name="McDonough S."/>
            <person name="Mehta T."/>
            <person name="Meldrim J."/>
            <person name="Meneus L."/>
            <person name="Mihai O."/>
            <person name="Mihalev A."/>
            <person name="Mihova T."/>
            <person name="Mittelman R."/>
            <person name="Mlenga V."/>
            <person name="Montmayeur A."/>
            <person name="Mulrain L."/>
            <person name="Navidi A."/>
            <person name="Naylor J."/>
            <person name="Negash T."/>
            <person name="Nguyen T."/>
            <person name="Nguyen N."/>
            <person name="Nicol R."/>
            <person name="Norbu C."/>
            <person name="Norbu N."/>
            <person name="Novod N."/>
            <person name="O'Neill B."/>
            <person name="Osman S."/>
            <person name="Markiewicz E."/>
            <person name="Oyono O.L."/>
            <person name="Patti C."/>
            <person name="Phunkhang P."/>
            <person name="Pierre F."/>
            <person name="Priest M."/>
            <person name="Raghuraman S."/>
            <person name="Rege F."/>
            <person name="Reyes R."/>
            <person name="Rise C."/>
            <person name="Rogov P."/>
            <person name="Ross K."/>
            <person name="Ryan E."/>
            <person name="Settipalli S."/>
            <person name="Shea T."/>
            <person name="Sherpa N."/>
            <person name="Shi L."/>
            <person name="Shih D."/>
            <person name="Sparrow T."/>
            <person name="Spaulding J."/>
            <person name="Stalker J."/>
            <person name="Stange-Thomann N."/>
            <person name="Stavropoulos S."/>
            <person name="Stone C."/>
            <person name="Strader C."/>
            <person name="Tesfaye S."/>
            <person name="Thomson T."/>
            <person name="Thoulutsang Y."/>
            <person name="Thoulutsang D."/>
            <person name="Topham K."/>
            <person name="Topping I."/>
            <person name="Tsamla T."/>
            <person name="Vassiliev H."/>
            <person name="Vo A."/>
            <person name="Wangchuk T."/>
            <person name="Wangdi T."/>
            <person name="Weiand M."/>
            <person name="Wilkinson J."/>
            <person name="Wilson A."/>
            <person name="Yadav S."/>
            <person name="Young G."/>
            <person name="Yu Q."/>
            <person name="Zembek L."/>
            <person name="Zhong D."/>
            <person name="Zimmer A."/>
            <person name="Zwirko Z."/>
            <person name="Jaffe D.B."/>
            <person name="Alvarez P."/>
            <person name="Brockman W."/>
            <person name="Butler J."/>
            <person name="Chin C."/>
            <person name="Gnerre S."/>
            <person name="Grabherr M."/>
            <person name="Kleber M."/>
            <person name="Mauceli E."/>
            <person name="MacCallum I."/>
        </authorList>
    </citation>
    <scope>NUCLEOTIDE SEQUENCE [LARGE SCALE GENOMIC DNA]</scope>
    <source>
        <strain evidence="8">Tucson 14024-0371.13</strain>
    </source>
</reference>
<evidence type="ECO:0008006" key="9">
    <source>
        <dbReference type="Google" id="ProtNLM"/>
    </source>
</evidence>
<dbReference type="SUPFAM" id="SSF64268">
    <property type="entry name" value="PX domain"/>
    <property type="match status" value="1"/>
</dbReference>
<sequence length="1151" mass="127859">MEHDHDHDHNDDGDHEHEPRRRLPLFPIEPEPPMTPTQRLTLLATRLLRALQLNWRIIISGITLTLLAVIWYYPTFFLFFAFVVYSLVLVVAAVAGTVYIHYIFTTNEPTRPSRVPSRLLYNATKCNIFDLPKPIKNPSNLPLIFGKTVDLQLQQIIEYVLRDFMLPWLGYVVTKPKLINDVVREDLWNAIQKIHERATKMDAAKIIAVDMVNRVTVHLEKIRIAEARAAETNTVPVFSTNSYLADEEREMEFLRKLCEIMVILLLPRGYSLPPLKVLLSEILSYKIFFPMIKMLTAPDYINQKVVQNIETRLAAAAMSKRSYEYAASFEDFLKIINSSGSLEDLSLIRKSIVNDLMHATTMQNLQRAKGLDPDHEDHSLSKAELTAAVRLKRYVRQLTTAKVECEKNLAKFGWNGNYSSDVDLTLVEILNTAVGRRYFTLFLEPLKASALIGFYLAVEEIKHAHKSASHQLGTEIFYTYIRVPKSEIQIDRHERKLIETFLLGDADPDIFYEIQRNVLRTLEEKYYPPFVLSDQYRQLKEALDSNEIADPTLLMCPTMGGESAEHLADEHGAGGLDGVNGTGMAGGSAAAGGGAIDVAAHTSYARRKLEQIQERIDKKNQALDALKYSVKPESKVLSILEKEMEWLKSEKRQTEAHLRRTDAWTEHLGKWKATIQSAEVSDEESLQFMILVHVDEDINAPPQPTTSKNGDPGHVAANLRKRPSGISSGWVVMRSLNQVHELQRKLRHVSSNLKALDLPTNFKFFFLKTDRHGQDKAKAQIQKFLNFILEDDHLNGSEAIYTFLSPSSDHLKQSLPSPKKSKFSLATLFRSDGGKASHEAASRATDPFWGLQRDDEDISTYLDGESGGEAKLLAADLDSKDSIAEPMYALMGEIFDMGGVFKWLRKSLISFVQITYGRTINRQIRESVAYLFEESMLHNYFSAILKSFWPGGVLASAYPTRSEDMREMTATAAKALLTDHIPEVLCNLVGAQAAKKGVLKVFEALQNPAYNKQLFYELLEILMIEFFPEIRQLRVNNNNSNGTKLNTATAGAAAASAAAALAAATAAATMPSLSHSGGGSASASAGGQNHHHHQGASLAAGGGGGVSLTGAGGGAGAGAGAAGGSSHQQSHYHHAAAHHHQHHHSQAGGSK</sequence>
<dbReference type="STRING" id="7217.B3MR03"/>
<dbReference type="PANTHER" id="PTHR22775:SF48">
    <property type="entry name" value="SORTING NEXIN-25"/>
    <property type="match status" value="1"/>
</dbReference>
<dbReference type="InterPro" id="IPR036305">
    <property type="entry name" value="RGS_sf"/>
</dbReference>
<dbReference type="PANTHER" id="PTHR22775">
    <property type="entry name" value="SORTING NEXIN"/>
    <property type="match status" value="1"/>
</dbReference>
<accession>B3MR03</accession>
<dbReference type="GO" id="GO:0005783">
    <property type="term" value="C:endoplasmic reticulum"/>
    <property type="evidence" value="ECO:0007669"/>
    <property type="project" value="EnsemblMetazoa"/>
</dbReference>
<feature type="region of interest" description="Disordered" evidence="3">
    <location>
        <begin position="1072"/>
        <end position="1101"/>
    </location>
</feature>
<evidence type="ECO:0000259" key="6">
    <source>
        <dbReference type="PROSITE" id="PS51207"/>
    </source>
</evidence>
<dbReference type="GO" id="GO:0080025">
    <property type="term" value="F:phosphatidylinositol-3,5-bisphosphate binding"/>
    <property type="evidence" value="ECO:0007669"/>
    <property type="project" value="EnsemblMetazoa"/>
</dbReference>
<dbReference type="Gene3D" id="3.30.1520.10">
    <property type="entry name" value="Phox-like domain"/>
    <property type="match status" value="1"/>
</dbReference>
<dbReference type="GO" id="GO:0035356">
    <property type="term" value="P:intracellular triglyceride homeostasis"/>
    <property type="evidence" value="ECO:0007669"/>
    <property type="project" value="EnsemblMetazoa"/>
</dbReference>
<dbReference type="CTD" id="31704"/>
<dbReference type="InParanoid" id="B3MR03"/>
<evidence type="ECO:0000259" key="5">
    <source>
        <dbReference type="PROSITE" id="PS50132"/>
    </source>
</evidence>
<dbReference type="PROSITE" id="PS51207">
    <property type="entry name" value="PXA"/>
    <property type="match status" value="1"/>
</dbReference>
<feature type="transmembrane region" description="Helical" evidence="4">
    <location>
        <begin position="79"/>
        <end position="104"/>
    </location>
</feature>
<dbReference type="OMA" id="HKSATHQ"/>
<dbReference type="GO" id="GO:0043325">
    <property type="term" value="F:phosphatidylinositol-3,4-bisphosphate binding"/>
    <property type="evidence" value="ECO:0007669"/>
    <property type="project" value="EnsemblMetazoa"/>
</dbReference>
<proteinExistence type="inferred from homology"/>
<protein>
    <recommendedName>
        <fullName evidence="9">Sorting nexin-25</fullName>
    </recommendedName>
</protein>
<dbReference type="GO" id="GO:0044298">
    <property type="term" value="C:cell body membrane"/>
    <property type="evidence" value="ECO:0007669"/>
    <property type="project" value="EnsemblMetazoa"/>
</dbReference>
<evidence type="ECO:0000313" key="7">
    <source>
        <dbReference type="EMBL" id="EDV34208.1"/>
    </source>
</evidence>
<dbReference type="Pfam" id="PF00787">
    <property type="entry name" value="PX"/>
    <property type="match status" value="1"/>
</dbReference>
<feature type="region of interest" description="Disordered" evidence="3">
    <location>
        <begin position="1"/>
        <end position="28"/>
    </location>
</feature>
<dbReference type="InterPro" id="IPR013937">
    <property type="entry name" value="Sorting_nexin_C"/>
</dbReference>
<feature type="compositionally biased region" description="Basic residues" evidence="3">
    <location>
        <begin position="1130"/>
        <end position="1145"/>
    </location>
</feature>
<dbReference type="SUPFAM" id="SSF48097">
    <property type="entry name" value="Regulator of G-protein signaling, RGS"/>
    <property type="match status" value="1"/>
</dbReference>
<dbReference type="Pfam" id="PF08628">
    <property type="entry name" value="Nexin_C"/>
    <property type="match status" value="1"/>
</dbReference>
<evidence type="ECO:0000313" key="8">
    <source>
        <dbReference type="Proteomes" id="UP000007801"/>
    </source>
</evidence>
<gene>
    <name evidence="7" type="primary">Dana\GF21191</name>
    <name evidence="7" type="synonym">dana_GLEANR_4411</name>
    <name evidence="7" type="ORF">GF21191</name>
</gene>
<feature type="compositionally biased region" description="Gly residues" evidence="3">
    <location>
        <begin position="1114"/>
        <end position="1123"/>
    </location>
</feature>
<dbReference type="SMART" id="SM00313">
    <property type="entry name" value="PXA"/>
    <property type="match status" value="1"/>
</dbReference>
<dbReference type="GeneID" id="6503876"/>
<evidence type="ECO:0000256" key="2">
    <source>
        <dbReference type="SAM" id="Coils"/>
    </source>
</evidence>
<dbReference type="PROSITE" id="PS50132">
    <property type="entry name" value="RGS"/>
    <property type="match status" value="1"/>
</dbReference>
<dbReference type="InterPro" id="IPR037899">
    <property type="entry name" value="SNX25_PX"/>
</dbReference>
<comment type="similarity">
    <text evidence="1">Belongs to the sorting nexin family.</text>
</comment>
<dbReference type="CDD" id="cd08720">
    <property type="entry name" value="RGS_SNX25"/>
    <property type="match status" value="1"/>
</dbReference>
<dbReference type="GO" id="GO:0001786">
    <property type="term" value="F:phosphatidylserine binding"/>
    <property type="evidence" value="ECO:0007669"/>
    <property type="project" value="EnsemblMetazoa"/>
</dbReference>
<dbReference type="AlphaFoldDB" id="B3MR03"/>
<keyword evidence="4" id="KW-1133">Transmembrane helix</keyword>
<dbReference type="GO" id="GO:0010877">
    <property type="term" value="P:lipid transport involved in lipid storage"/>
    <property type="evidence" value="ECO:0007669"/>
    <property type="project" value="EnsemblMetazoa"/>
</dbReference>
<dbReference type="InterPro" id="IPR003114">
    <property type="entry name" value="Phox_assoc"/>
</dbReference>
<feature type="transmembrane region" description="Helical" evidence="4">
    <location>
        <begin position="53"/>
        <end position="73"/>
    </location>
</feature>
<name>B3MR03_DROAN</name>
<keyword evidence="8" id="KW-1185">Reference proteome</keyword>
<dbReference type="SMR" id="B3MR03"/>
<keyword evidence="4" id="KW-0812">Transmembrane</keyword>
<dbReference type="OrthoDB" id="120967at2759"/>
<dbReference type="eggNOG" id="KOG2101">
    <property type="taxonomic scope" value="Eukaryota"/>
</dbReference>
<keyword evidence="2" id="KW-0175">Coiled coil</keyword>
<dbReference type="InterPro" id="IPR036871">
    <property type="entry name" value="PX_dom_sf"/>
</dbReference>
<dbReference type="InterPro" id="IPR044926">
    <property type="entry name" value="RGS_subdomain_2"/>
</dbReference>
<dbReference type="EMBL" id="CH902622">
    <property type="protein sequence ID" value="EDV34208.1"/>
    <property type="molecule type" value="Genomic_DNA"/>
</dbReference>
<dbReference type="GO" id="GO:0055089">
    <property type="term" value="P:fatty acid homeostasis"/>
    <property type="evidence" value="ECO:0007669"/>
    <property type="project" value="EnsemblMetazoa"/>
</dbReference>
<organism evidence="7 8">
    <name type="scientific">Drosophila ananassae</name>
    <name type="common">Fruit fly</name>
    <dbReference type="NCBI Taxonomy" id="7217"/>
    <lineage>
        <taxon>Eukaryota</taxon>
        <taxon>Metazoa</taxon>
        <taxon>Ecdysozoa</taxon>
        <taxon>Arthropoda</taxon>
        <taxon>Hexapoda</taxon>
        <taxon>Insecta</taxon>
        <taxon>Pterygota</taxon>
        <taxon>Neoptera</taxon>
        <taxon>Endopterygota</taxon>
        <taxon>Diptera</taxon>
        <taxon>Brachycera</taxon>
        <taxon>Muscomorpha</taxon>
        <taxon>Ephydroidea</taxon>
        <taxon>Drosophilidae</taxon>
        <taxon>Drosophila</taxon>
        <taxon>Sophophora</taxon>
    </lineage>
</organism>
<dbReference type="GO" id="GO:0008340">
    <property type="term" value="P:determination of adult lifespan"/>
    <property type="evidence" value="ECO:0007669"/>
    <property type="project" value="EnsemblMetazoa"/>
</dbReference>
<feature type="domain" description="RGS" evidence="5">
    <location>
        <begin position="425"/>
        <end position="540"/>
    </location>
</feature>
<dbReference type="GO" id="GO:0005546">
    <property type="term" value="F:phosphatidylinositol-4,5-bisphosphate binding"/>
    <property type="evidence" value="ECO:0007669"/>
    <property type="project" value="EnsemblMetazoa"/>
</dbReference>
<keyword evidence="4" id="KW-0472">Membrane</keyword>
<feature type="region of interest" description="Disordered" evidence="3">
    <location>
        <begin position="1114"/>
        <end position="1151"/>
    </location>
</feature>
<feature type="domain" description="PXA" evidence="6">
    <location>
        <begin position="146"/>
        <end position="313"/>
    </location>
</feature>
<dbReference type="InterPro" id="IPR001683">
    <property type="entry name" value="PX_dom"/>
</dbReference>
<dbReference type="GO" id="GO:0005547">
    <property type="term" value="F:phosphatidylinositol-3,4,5-trisphosphate binding"/>
    <property type="evidence" value="ECO:0007669"/>
    <property type="project" value="EnsemblMetazoa"/>
</dbReference>
<dbReference type="Pfam" id="PF00615">
    <property type="entry name" value="RGS"/>
    <property type="match status" value="1"/>
</dbReference>
<feature type="coiled-coil region" evidence="2">
    <location>
        <begin position="609"/>
        <end position="657"/>
    </location>
</feature>
<dbReference type="FunCoup" id="B3MR03">
    <property type="interactions" value="1232"/>
</dbReference>
<dbReference type="InterPro" id="IPR016137">
    <property type="entry name" value="RGS"/>
</dbReference>
<evidence type="ECO:0000256" key="4">
    <source>
        <dbReference type="SAM" id="Phobius"/>
    </source>
</evidence>